<reference evidence="1" key="1">
    <citation type="journal article" date="2014" name="Front. Microbiol.">
        <title>High frequency of phylogenetically diverse reductive dehalogenase-homologous genes in deep subseafloor sedimentary metagenomes.</title>
        <authorList>
            <person name="Kawai M."/>
            <person name="Futagami T."/>
            <person name="Toyoda A."/>
            <person name="Takaki Y."/>
            <person name="Nishi S."/>
            <person name="Hori S."/>
            <person name="Arai W."/>
            <person name="Tsubouchi T."/>
            <person name="Morono Y."/>
            <person name="Uchiyama I."/>
            <person name="Ito T."/>
            <person name="Fujiyama A."/>
            <person name="Inagaki F."/>
            <person name="Takami H."/>
        </authorList>
    </citation>
    <scope>NUCLEOTIDE SEQUENCE</scope>
    <source>
        <strain evidence="1">Expedition CK06-06</strain>
    </source>
</reference>
<dbReference type="EMBL" id="BARU01040956">
    <property type="protein sequence ID" value="GAH83275.1"/>
    <property type="molecule type" value="Genomic_DNA"/>
</dbReference>
<sequence>MLLKLNERGDNSLLGSSAVIIIQSSSQLFTKSTTQKIIFLTNQMGCRFPGHSAVEATHNLDNFITWQKTFNQPLLEIYIEQAKELV</sequence>
<name>X1JPA3_9ZZZZ</name>
<organism evidence="1">
    <name type="scientific">marine sediment metagenome</name>
    <dbReference type="NCBI Taxonomy" id="412755"/>
    <lineage>
        <taxon>unclassified sequences</taxon>
        <taxon>metagenomes</taxon>
        <taxon>ecological metagenomes</taxon>
    </lineage>
</organism>
<feature type="non-terminal residue" evidence="1">
    <location>
        <position position="86"/>
    </location>
</feature>
<dbReference type="AlphaFoldDB" id="X1JPA3"/>
<comment type="caution">
    <text evidence="1">The sequence shown here is derived from an EMBL/GenBank/DDBJ whole genome shotgun (WGS) entry which is preliminary data.</text>
</comment>
<protein>
    <submittedName>
        <fullName evidence="1">Uncharacterized protein</fullName>
    </submittedName>
</protein>
<proteinExistence type="predicted"/>
<accession>X1JPA3</accession>
<evidence type="ECO:0000313" key="1">
    <source>
        <dbReference type="EMBL" id="GAH83275.1"/>
    </source>
</evidence>
<gene>
    <name evidence="1" type="ORF">S03H2_63244</name>
</gene>